<evidence type="ECO:0000256" key="1">
    <source>
        <dbReference type="PROSITE-ProRule" id="PRU00047"/>
    </source>
</evidence>
<evidence type="ECO:0000313" key="4">
    <source>
        <dbReference type="Proteomes" id="UP000006729"/>
    </source>
</evidence>
<organism evidence="3 4">
    <name type="scientific">Populus trichocarpa</name>
    <name type="common">Western balsam poplar</name>
    <name type="synonym">Populus balsamifera subsp. trichocarpa</name>
    <dbReference type="NCBI Taxonomy" id="3694"/>
    <lineage>
        <taxon>Eukaryota</taxon>
        <taxon>Viridiplantae</taxon>
        <taxon>Streptophyta</taxon>
        <taxon>Embryophyta</taxon>
        <taxon>Tracheophyta</taxon>
        <taxon>Spermatophyta</taxon>
        <taxon>Magnoliopsida</taxon>
        <taxon>eudicotyledons</taxon>
        <taxon>Gunneridae</taxon>
        <taxon>Pentapetalae</taxon>
        <taxon>rosids</taxon>
        <taxon>fabids</taxon>
        <taxon>Malpighiales</taxon>
        <taxon>Salicaceae</taxon>
        <taxon>Saliceae</taxon>
        <taxon>Populus</taxon>
    </lineage>
</organism>
<dbReference type="Proteomes" id="UP000006729">
    <property type="component" value="Chromosome 1"/>
</dbReference>
<keyword evidence="4" id="KW-1185">Reference proteome</keyword>
<reference evidence="3 4" key="1">
    <citation type="journal article" date="2006" name="Science">
        <title>The genome of black cottonwood, Populus trichocarpa (Torr. &amp; Gray).</title>
        <authorList>
            <person name="Tuskan G.A."/>
            <person name="Difazio S."/>
            <person name="Jansson S."/>
            <person name="Bohlmann J."/>
            <person name="Grigoriev I."/>
            <person name="Hellsten U."/>
            <person name="Putnam N."/>
            <person name="Ralph S."/>
            <person name="Rombauts S."/>
            <person name="Salamov A."/>
            <person name="Schein J."/>
            <person name="Sterck L."/>
            <person name="Aerts A."/>
            <person name="Bhalerao R.R."/>
            <person name="Bhalerao R.P."/>
            <person name="Blaudez D."/>
            <person name="Boerjan W."/>
            <person name="Brun A."/>
            <person name="Brunner A."/>
            <person name="Busov V."/>
            <person name="Campbell M."/>
            <person name="Carlson J."/>
            <person name="Chalot M."/>
            <person name="Chapman J."/>
            <person name="Chen G.L."/>
            <person name="Cooper D."/>
            <person name="Coutinho P.M."/>
            <person name="Couturier J."/>
            <person name="Covert S."/>
            <person name="Cronk Q."/>
            <person name="Cunningham R."/>
            <person name="Davis J."/>
            <person name="Degroeve S."/>
            <person name="Dejardin A."/>
            <person name="Depamphilis C."/>
            <person name="Detter J."/>
            <person name="Dirks B."/>
            <person name="Dubchak I."/>
            <person name="Duplessis S."/>
            <person name="Ehlting J."/>
            <person name="Ellis B."/>
            <person name="Gendler K."/>
            <person name="Goodstein D."/>
            <person name="Gribskov M."/>
            <person name="Grimwood J."/>
            <person name="Groover A."/>
            <person name="Gunter L."/>
            <person name="Hamberger B."/>
            <person name="Heinze B."/>
            <person name="Helariutta Y."/>
            <person name="Henrissat B."/>
            <person name="Holligan D."/>
            <person name="Holt R."/>
            <person name="Huang W."/>
            <person name="Islam-Faridi N."/>
            <person name="Jones S."/>
            <person name="Jones-Rhoades M."/>
            <person name="Jorgensen R."/>
            <person name="Joshi C."/>
            <person name="Kangasjarvi J."/>
            <person name="Karlsson J."/>
            <person name="Kelleher C."/>
            <person name="Kirkpatrick R."/>
            <person name="Kirst M."/>
            <person name="Kohler A."/>
            <person name="Kalluri U."/>
            <person name="Larimer F."/>
            <person name="Leebens-Mack J."/>
            <person name="Leple J.C."/>
            <person name="Locascio P."/>
            <person name="Lou Y."/>
            <person name="Lucas S."/>
            <person name="Martin F."/>
            <person name="Montanini B."/>
            <person name="Napoli C."/>
            <person name="Nelson D.R."/>
            <person name="Nelson C."/>
            <person name="Nieminen K."/>
            <person name="Nilsson O."/>
            <person name="Pereda V."/>
            <person name="Peter G."/>
            <person name="Philippe R."/>
            <person name="Pilate G."/>
            <person name="Poliakov A."/>
            <person name="Razumovskaya J."/>
            <person name="Richardson P."/>
            <person name="Rinaldi C."/>
            <person name="Ritland K."/>
            <person name="Rouze P."/>
            <person name="Ryaboy D."/>
            <person name="Schmutz J."/>
            <person name="Schrader J."/>
            <person name="Segerman B."/>
            <person name="Shin H."/>
            <person name="Siddiqui A."/>
            <person name="Sterky F."/>
            <person name="Terry A."/>
            <person name="Tsai C.J."/>
            <person name="Uberbacher E."/>
            <person name="Unneberg P."/>
            <person name="Vahala J."/>
            <person name="Wall K."/>
            <person name="Wessler S."/>
            <person name="Yang G."/>
            <person name="Yin T."/>
            <person name="Douglas C."/>
            <person name="Marra M."/>
            <person name="Sandberg G."/>
            <person name="Van de Peer Y."/>
            <person name="Rokhsar D."/>
        </authorList>
    </citation>
    <scope>NUCLEOTIDE SEQUENCE [LARGE SCALE GENOMIC DNA]</scope>
    <source>
        <strain evidence="4">cv. Nisqually</strain>
    </source>
</reference>
<dbReference type="SUPFAM" id="SSF57756">
    <property type="entry name" value="Retrovirus zinc finger-like domains"/>
    <property type="match status" value="1"/>
</dbReference>
<dbReference type="Pfam" id="PF24496">
    <property type="entry name" value="DUF7588"/>
    <property type="match status" value="1"/>
</dbReference>
<feature type="domain" description="CCHC-type" evidence="2">
    <location>
        <begin position="337"/>
        <end position="351"/>
    </location>
</feature>
<dbReference type="AlphaFoldDB" id="A0A2K2BYB2"/>
<dbReference type="GO" id="GO:0008270">
    <property type="term" value="F:zinc ion binding"/>
    <property type="evidence" value="ECO:0007669"/>
    <property type="project" value="UniProtKB-KW"/>
</dbReference>
<name>A0A2K2BYB2_POPTR</name>
<dbReference type="InterPro" id="IPR001878">
    <property type="entry name" value="Znf_CCHC"/>
</dbReference>
<keyword evidence="1" id="KW-0479">Metal-binding</keyword>
<dbReference type="InterPro" id="IPR056648">
    <property type="entry name" value="DUF7746"/>
</dbReference>
<dbReference type="InParanoid" id="A0A2K2BYB2"/>
<protein>
    <recommendedName>
        <fullName evidence="2">CCHC-type domain-containing protein</fullName>
    </recommendedName>
</protein>
<evidence type="ECO:0000313" key="3">
    <source>
        <dbReference type="EMBL" id="PNT54764.1"/>
    </source>
</evidence>
<dbReference type="InterPro" id="IPR021109">
    <property type="entry name" value="Peptidase_aspartic_dom_sf"/>
</dbReference>
<dbReference type="Gene3D" id="2.40.70.10">
    <property type="entry name" value="Acid Proteases"/>
    <property type="match status" value="1"/>
</dbReference>
<dbReference type="PANTHER" id="PTHR33054">
    <property type="entry name" value="CCHC-TYPE DOMAIN-CONTAINING PROTEIN"/>
    <property type="match status" value="1"/>
</dbReference>
<dbReference type="InterPro" id="IPR036875">
    <property type="entry name" value="Znf_CCHC_sf"/>
</dbReference>
<dbReference type="CDD" id="cd00303">
    <property type="entry name" value="retropepsin_like"/>
    <property type="match status" value="1"/>
</dbReference>
<dbReference type="PANTHER" id="PTHR33054:SF9">
    <property type="entry name" value="CCHC-TYPE DOMAIN-CONTAINING PROTEIN"/>
    <property type="match status" value="1"/>
</dbReference>
<gene>
    <name evidence="3" type="ORF">POPTR_001G156800</name>
</gene>
<dbReference type="Pfam" id="PF22909">
    <property type="entry name" value="Caulimovir_coat_dom"/>
    <property type="match status" value="1"/>
</dbReference>
<dbReference type="Pfam" id="PF24925">
    <property type="entry name" value="DUF7746"/>
    <property type="match status" value="1"/>
</dbReference>
<dbReference type="InterPro" id="IPR056010">
    <property type="entry name" value="DUF7588"/>
</dbReference>
<keyword evidence="1" id="KW-0863">Zinc-finger</keyword>
<keyword evidence="1" id="KW-0862">Zinc</keyword>
<dbReference type="PROSITE" id="PS50158">
    <property type="entry name" value="ZF_CCHC"/>
    <property type="match status" value="1"/>
</dbReference>
<evidence type="ECO:0000259" key="2">
    <source>
        <dbReference type="PROSITE" id="PS50158"/>
    </source>
</evidence>
<proteinExistence type="predicted"/>
<dbReference type="GO" id="GO:0003676">
    <property type="term" value="F:nucleic acid binding"/>
    <property type="evidence" value="ECO:0007669"/>
    <property type="project" value="InterPro"/>
</dbReference>
<sequence length="1124" mass="131105">MEKRSWFFQHFLQQRNDIQKQFYAYIETHNVQILFFDWFEFHYVSAQHIAYPFASIKHAYISISTEPTIISQHKYNASSLYEWNINDMSEYNILNTLQQITMAANAYKTQTGTSDKAIAELLIAGFSGQLKGWWDYHLTETDHLHILNSVQTYEDQTPILDPSGNTIQDVVFILILTISLYFVGDPSHLKDKNADLLSNLWCKKLKDSNQPFWKEKFLAGLPILLGEKVRNKIKDTFTTKIIPYDQLTYGELVSFTQKEGLKICQDLKLQKHLKWEMKRTKQELGSFCHQFDLSTKKTFFYSKPDQPYYKKPYKFTKPHRTFQSKPKPKFDPKNITCYKCNQKGHTSRFCKVNTKLHELQIDKDTINQIQNLYIEATDTDHSPSDTSEEEFQIDEIVTTSATSDASTNFKQINILTQDQEFILEAIKRLDDPHLQKTYLDKLLKDFNQPQHPPYNPPNRSILPSTSTNTYDLTKIFNKKKSKTTVTIPELHSEIKTLKSELQTLKQAQQKDSAILQHLLSKIESQSDTESEPEDQAIESHALTHTLINIEHIPDNFLNVLTQISSKKYLIKITLVFSADFKLDTIALFDTGANLNCIKEGVVPKRFLQYTSEKLSAANNSKLHITGKTQASVFNNGIFLKTFFVVTKDINHTIILGTPFIDMITPYQAHHDCITSTINNIKLVFPFLEKSKTLTHHDCITSMINNIKLEILSIVLCITKFQSDLLNQKFLLRVDSKSAKEIFARRQAILSIFDFDIVYIKGDSNSIPDFLTREFLQNSFSKTKSKYIFKTTFQNILTMEEGFYHENPSIAASKIFPPNWYYKPWNLAKPQSYYATILEITNSIKFKHFKLHSDHTEPAYSTCIIHKVIHPKDWEQPLHQPLSFPMHFRTNPHDFNTTYTYWDYQQAWFNAFLLQNQNHSHYWFFYFHNTMNTTNLPLWFLQWWDYYGCHIDYLKEHPLVENGYLHFKNNFQPAPSERKFSSLLIFYTKFFVPWVCSWFSDYNLQNEHPVLVCKFKIKWWDSFAAESKSSKLAVTEWLQKHQTAPIIDYHPQSKFLARKAQTSALFASARTEEEYLQIVQGIIQNQDPKTVLSHSSSSGSISPAISLGDDNEDDCFGILPPVKRH</sequence>
<dbReference type="EMBL" id="CM009290">
    <property type="protein sequence ID" value="PNT54764.1"/>
    <property type="molecule type" value="Genomic_DNA"/>
</dbReference>
<accession>A0A2K2BYB2</accession>